<evidence type="ECO:0000256" key="4">
    <source>
        <dbReference type="ARBA" id="ARBA00022723"/>
    </source>
</evidence>
<keyword evidence="6 8" id="KW-0408">Iron</keyword>
<keyword evidence="4 8" id="KW-0479">Metal-binding</keyword>
<dbReference type="GeneID" id="54553284"/>
<evidence type="ECO:0000256" key="6">
    <source>
        <dbReference type="ARBA" id="ARBA00023004"/>
    </source>
</evidence>
<gene>
    <name evidence="10" type="ORF">EI97DRAFT_447661</name>
</gene>
<dbReference type="Proteomes" id="UP000800097">
    <property type="component" value="Unassembled WGS sequence"/>
</dbReference>
<comment type="similarity">
    <text evidence="2 9">Belongs to the cytochrome P450 family.</text>
</comment>
<keyword evidence="3 8" id="KW-0349">Heme</keyword>
<sequence>MVLYLAAAVVVGFALVRQLSLYLARRRIIKENGCEPCPHVYNKDPFLGIDVLRDQLRRSRECTILEGNQQRFQNFRSNTFHSRMVTMPLIVTIEPENVKTILSLKFKDYSFGARYTALTPLLGEGIFNSDGMRWANSRHLLRPNFARDQVADLDSFERHFKLLLKHIPKDGSPVDLQDLFFRMTIDTATEFLFNHSTNSLRMFGQNEEANEDAIFAKAFNYAQADVLTRLRFGPLYRFFGNTRDGEEAIRICHAYVDKWVDDAVRWRQQQDAESAAAAGEPKKHKEERYVFIHELAKQTQDKKRIRDELINILLAGRDTTASLLSNMFFEVAKRPDIWQKMREEVAVLQGRMPTYEELRGLKYVKWCLNESLRIHPVVPGNSRYAIRDTVLPCGGGKDGQSPLFVPRGTVVAYSPYAMHRRTDIYGPDANEYRPERWEKLRPGWEYLPFNGGPRICLGQQYALTEASFVTVRLVQEFERLESRDPNGGVWQESLTLTCCSKNGTKVGLFPATGVA</sequence>
<proteinExistence type="inferred from homology"/>
<accession>A0A6A6JVB2</accession>
<keyword evidence="7 9" id="KW-0503">Monooxygenase</keyword>
<keyword evidence="5 9" id="KW-0560">Oxidoreductase</keyword>
<evidence type="ECO:0000256" key="9">
    <source>
        <dbReference type="RuleBase" id="RU000461"/>
    </source>
</evidence>
<dbReference type="PRINTS" id="PR01239">
    <property type="entry name" value="EP450IICYP52"/>
</dbReference>
<dbReference type="CDD" id="cd11063">
    <property type="entry name" value="CYP52"/>
    <property type="match status" value="1"/>
</dbReference>
<dbReference type="GO" id="GO:0005506">
    <property type="term" value="F:iron ion binding"/>
    <property type="evidence" value="ECO:0007669"/>
    <property type="project" value="InterPro"/>
</dbReference>
<dbReference type="PRINTS" id="PR00385">
    <property type="entry name" value="P450"/>
</dbReference>
<evidence type="ECO:0000256" key="5">
    <source>
        <dbReference type="ARBA" id="ARBA00023002"/>
    </source>
</evidence>
<name>A0A6A6JVB2_WESOR</name>
<dbReference type="PROSITE" id="PS00086">
    <property type="entry name" value="CYTOCHROME_P450"/>
    <property type="match status" value="1"/>
</dbReference>
<dbReference type="InterPro" id="IPR047146">
    <property type="entry name" value="Cyt_P450_E_CYP52_fungi"/>
</dbReference>
<dbReference type="InterPro" id="IPR036396">
    <property type="entry name" value="Cyt_P450_sf"/>
</dbReference>
<dbReference type="OrthoDB" id="1470350at2759"/>
<evidence type="ECO:0000256" key="2">
    <source>
        <dbReference type="ARBA" id="ARBA00010617"/>
    </source>
</evidence>
<dbReference type="PRINTS" id="PR00464">
    <property type="entry name" value="EP450II"/>
</dbReference>
<dbReference type="Pfam" id="PF00067">
    <property type="entry name" value="p450"/>
    <property type="match status" value="1"/>
</dbReference>
<dbReference type="AlphaFoldDB" id="A0A6A6JVB2"/>
<dbReference type="GO" id="GO:0020037">
    <property type="term" value="F:heme binding"/>
    <property type="evidence" value="ECO:0007669"/>
    <property type="project" value="InterPro"/>
</dbReference>
<reference evidence="10" key="1">
    <citation type="journal article" date="2020" name="Stud. Mycol.">
        <title>101 Dothideomycetes genomes: a test case for predicting lifestyles and emergence of pathogens.</title>
        <authorList>
            <person name="Haridas S."/>
            <person name="Albert R."/>
            <person name="Binder M."/>
            <person name="Bloem J."/>
            <person name="Labutti K."/>
            <person name="Salamov A."/>
            <person name="Andreopoulos B."/>
            <person name="Baker S."/>
            <person name="Barry K."/>
            <person name="Bills G."/>
            <person name="Bluhm B."/>
            <person name="Cannon C."/>
            <person name="Castanera R."/>
            <person name="Culley D."/>
            <person name="Daum C."/>
            <person name="Ezra D."/>
            <person name="Gonzalez J."/>
            <person name="Henrissat B."/>
            <person name="Kuo A."/>
            <person name="Liang C."/>
            <person name="Lipzen A."/>
            <person name="Lutzoni F."/>
            <person name="Magnuson J."/>
            <person name="Mondo S."/>
            <person name="Nolan M."/>
            <person name="Ohm R."/>
            <person name="Pangilinan J."/>
            <person name="Park H.-J."/>
            <person name="Ramirez L."/>
            <person name="Alfaro M."/>
            <person name="Sun H."/>
            <person name="Tritt A."/>
            <person name="Yoshinaga Y."/>
            <person name="Zwiers L.-H."/>
            <person name="Turgeon B."/>
            <person name="Goodwin S."/>
            <person name="Spatafora J."/>
            <person name="Crous P."/>
            <person name="Grigoriev I."/>
        </authorList>
    </citation>
    <scope>NUCLEOTIDE SEQUENCE</scope>
    <source>
        <strain evidence="10">CBS 379.55</strain>
    </source>
</reference>
<dbReference type="InterPro" id="IPR002402">
    <property type="entry name" value="Cyt_P450_E_grp-II"/>
</dbReference>
<dbReference type="Gene3D" id="1.10.630.10">
    <property type="entry name" value="Cytochrome P450"/>
    <property type="match status" value="1"/>
</dbReference>
<dbReference type="GO" id="GO:0016712">
    <property type="term" value="F:oxidoreductase activity, acting on paired donors, with incorporation or reduction of molecular oxygen, reduced flavin or flavoprotein as one donor, and incorporation of one atom of oxygen"/>
    <property type="evidence" value="ECO:0007669"/>
    <property type="project" value="InterPro"/>
</dbReference>
<dbReference type="InterPro" id="IPR017972">
    <property type="entry name" value="Cyt_P450_CS"/>
</dbReference>
<dbReference type="PANTHER" id="PTHR24287:SF17">
    <property type="entry name" value="P450, PUTATIVE (EUROFUNG)-RELATED"/>
    <property type="match status" value="1"/>
</dbReference>
<dbReference type="SUPFAM" id="SSF48264">
    <property type="entry name" value="Cytochrome P450"/>
    <property type="match status" value="1"/>
</dbReference>
<dbReference type="InterPro" id="IPR002974">
    <property type="entry name" value="Cyt_P450_E_CYP52_ascomycetes"/>
</dbReference>
<keyword evidence="11" id="KW-1185">Reference proteome</keyword>
<feature type="binding site" description="axial binding residue" evidence="8">
    <location>
        <position position="456"/>
    </location>
    <ligand>
        <name>heme</name>
        <dbReference type="ChEBI" id="CHEBI:30413"/>
    </ligand>
    <ligandPart>
        <name>Fe</name>
        <dbReference type="ChEBI" id="CHEBI:18248"/>
    </ligandPart>
</feature>
<comment type="cofactor">
    <cofactor evidence="1 8">
        <name>heme</name>
        <dbReference type="ChEBI" id="CHEBI:30413"/>
    </cofactor>
</comment>
<evidence type="ECO:0000313" key="11">
    <source>
        <dbReference type="Proteomes" id="UP000800097"/>
    </source>
</evidence>
<dbReference type="EMBL" id="ML986485">
    <property type="protein sequence ID" value="KAF2280043.1"/>
    <property type="molecule type" value="Genomic_DNA"/>
</dbReference>
<evidence type="ECO:0000256" key="1">
    <source>
        <dbReference type="ARBA" id="ARBA00001971"/>
    </source>
</evidence>
<dbReference type="PANTHER" id="PTHR24287">
    <property type="entry name" value="P450, PUTATIVE (EUROFUNG)-RELATED"/>
    <property type="match status" value="1"/>
</dbReference>
<evidence type="ECO:0000256" key="8">
    <source>
        <dbReference type="PIRSR" id="PIRSR602402-1"/>
    </source>
</evidence>
<dbReference type="RefSeq" id="XP_033657582.1">
    <property type="nucleotide sequence ID" value="XM_033800109.1"/>
</dbReference>
<dbReference type="InterPro" id="IPR001128">
    <property type="entry name" value="Cyt_P450"/>
</dbReference>
<evidence type="ECO:0000256" key="7">
    <source>
        <dbReference type="ARBA" id="ARBA00023033"/>
    </source>
</evidence>
<evidence type="ECO:0000256" key="3">
    <source>
        <dbReference type="ARBA" id="ARBA00022617"/>
    </source>
</evidence>
<protein>
    <submittedName>
        <fullName evidence="10">Cytochrome P450</fullName>
    </submittedName>
</protein>
<organism evidence="10 11">
    <name type="scientific">Westerdykella ornata</name>
    <dbReference type="NCBI Taxonomy" id="318751"/>
    <lineage>
        <taxon>Eukaryota</taxon>
        <taxon>Fungi</taxon>
        <taxon>Dikarya</taxon>
        <taxon>Ascomycota</taxon>
        <taxon>Pezizomycotina</taxon>
        <taxon>Dothideomycetes</taxon>
        <taxon>Pleosporomycetidae</taxon>
        <taxon>Pleosporales</taxon>
        <taxon>Sporormiaceae</taxon>
        <taxon>Westerdykella</taxon>
    </lineage>
</organism>
<evidence type="ECO:0000313" key="10">
    <source>
        <dbReference type="EMBL" id="KAF2280043.1"/>
    </source>
</evidence>